<dbReference type="Pfam" id="PF13508">
    <property type="entry name" value="Acetyltransf_7"/>
    <property type="match status" value="1"/>
</dbReference>
<dbReference type="Gene3D" id="3.40.630.30">
    <property type="match status" value="2"/>
</dbReference>
<gene>
    <name evidence="2" type="ORF">UFOPK1493_00616</name>
</gene>
<sequence length="350" mass="38612">MDAAIPLPLRTERLVLRMPVEADAPLMAAYRGDPDVARYQDWPLPYPPDDALAGIGRQAHLSGPTPGEAVNVAIEHDGSMVGDLYVEIRPPEDGGAVAFLGYTLDPTQQGRGYASEAAGAMVDALFAHTPVHRIAATLDPVNLPSMRILDLLGFVPEGTTRRSVPVRGEWVDDLRYGLLRDERAAWLTRPTSFASIRLVELDDHLARTYGDLRVHPHQEQFVASVLGSYRDALFPEVVDGAPVVPWLRGVEVTDHHGATHPAGFVMLAEVTDAHPEPYLWRLLVDRWWQRSGVGRAVLDAVVAGQREQGHSSLLTSWVEGVGGPRRFYERYGFVPTGRVIDDETEARLSW</sequence>
<feature type="domain" description="N-acetyltransferase" evidence="1">
    <location>
        <begin position="212"/>
        <end position="350"/>
    </location>
</feature>
<dbReference type="SUPFAM" id="SSF55729">
    <property type="entry name" value="Acyl-CoA N-acyltransferases (Nat)"/>
    <property type="match status" value="2"/>
</dbReference>
<dbReference type="PROSITE" id="PS51186">
    <property type="entry name" value="GNAT"/>
    <property type="match status" value="2"/>
</dbReference>
<dbReference type="InterPro" id="IPR000182">
    <property type="entry name" value="GNAT_dom"/>
</dbReference>
<dbReference type="Pfam" id="PF13302">
    <property type="entry name" value="Acetyltransf_3"/>
    <property type="match status" value="1"/>
</dbReference>
<name>A0A6J6C2T6_9ZZZZ</name>
<dbReference type="InterPro" id="IPR016181">
    <property type="entry name" value="Acyl_CoA_acyltransferase"/>
</dbReference>
<protein>
    <submittedName>
        <fullName evidence="2">Unannotated protein</fullName>
    </submittedName>
</protein>
<dbReference type="PANTHER" id="PTHR43792:SF1">
    <property type="entry name" value="N-ACETYLTRANSFERASE DOMAIN-CONTAINING PROTEIN"/>
    <property type="match status" value="1"/>
</dbReference>
<reference evidence="2" key="1">
    <citation type="submission" date="2020-05" db="EMBL/GenBank/DDBJ databases">
        <authorList>
            <person name="Chiriac C."/>
            <person name="Salcher M."/>
            <person name="Ghai R."/>
            <person name="Kavagutti S V."/>
        </authorList>
    </citation>
    <scope>NUCLEOTIDE SEQUENCE</scope>
</reference>
<proteinExistence type="predicted"/>
<dbReference type="PANTHER" id="PTHR43792">
    <property type="entry name" value="GNAT FAMILY, PUTATIVE (AFU_ORTHOLOGUE AFUA_3G00765)-RELATED-RELATED"/>
    <property type="match status" value="1"/>
</dbReference>
<dbReference type="CDD" id="cd04301">
    <property type="entry name" value="NAT_SF"/>
    <property type="match status" value="1"/>
</dbReference>
<organism evidence="2">
    <name type="scientific">freshwater metagenome</name>
    <dbReference type="NCBI Taxonomy" id="449393"/>
    <lineage>
        <taxon>unclassified sequences</taxon>
        <taxon>metagenomes</taxon>
        <taxon>ecological metagenomes</taxon>
    </lineage>
</organism>
<dbReference type="GO" id="GO:0016747">
    <property type="term" value="F:acyltransferase activity, transferring groups other than amino-acyl groups"/>
    <property type="evidence" value="ECO:0007669"/>
    <property type="project" value="InterPro"/>
</dbReference>
<feature type="domain" description="N-acetyltransferase" evidence="1">
    <location>
        <begin position="14"/>
        <end position="181"/>
    </location>
</feature>
<accession>A0A6J6C2T6</accession>
<evidence type="ECO:0000259" key="1">
    <source>
        <dbReference type="PROSITE" id="PS51186"/>
    </source>
</evidence>
<dbReference type="EMBL" id="CAEZSR010000013">
    <property type="protein sequence ID" value="CAB4545347.1"/>
    <property type="molecule type" value="Genomic_DNA"/>
</dbReference>
<dbReference type="AlphaFoldDB" id="A0A6J6C2T6"/>
<evidence type="ECO:0000313" key="2">
    <source>
        <dbReference type="EMBL" id="CAB4545347.1"/>
    </source>
</evidence>
<dbReference type="InterPro" id="IPR051531">
    <property type="entry name" value="N-acetyltransferase"/>
</dbReference>